<reference evidence="2 3" key="1">
    <citation type="journal article" date="2020" name="Nature">
        <title>Six reference-quality genomes reveal evolution of bat adaptations.</title>
        <authorList>
            <person name="Jebb D."/>
            <person name="Huang Z."/>
            <person name="Pippel M."/>
            <person name="Hughes G.M."/>
            <person name="Lavrichenko K."/>
            <person name="Devanna P."/>
            <person name="Winkler S."/>
            <person name="Jermiin L.S."/>
            <person name="Skirmuntt E.C."/>
            <person name="Katzourakis A."/>
            <person name="Burkitt-Gray L."/>
            <person name="Ray D.A."/>
            <person name="Sullivan K.A.M."/>
            <person name="Roscito J.G."/>
            <person name="Kirilenko B.M."/>
            <person name="Davalos L.M."/>
            <person name="Corthals A.P."/>
            <person name="Power M.L."/>
            <person name="Jones G."/>
            <person name="Ransome R.D."/>
            <person name="Dechmann D.K.N."/>
            <person name="Locatelli A.G."/>
            <person name="Puechmaille S.J."/>
            <person name="Fedrigo O."/>
            <person name="Jarvis E.D."/>
            <person name="Hiller M."/>
            <person name="Vernes S.C."/>
            <person name="Myers E.W."/>
            <person name="Teeling E.C."/>
        </authorList>
    </citation>
    <scope>NUCLEOTIDE SEQUENCE [LARGE SCALE GENOMIC DNA]</scope>
    <source>
        <strain evidence="2">MMolMol1</strain>
        <tissue evidence="2">Muscle</tissue>
    </source>
</reference>
<protein>
    <submittedName>
        <fullName evidence="2">Uncharacterized protein</fullName>
    </submittedName>
</protein>
<gene>
    <name evidence="2" type="ORF">HJG59_007784</name>
</gene>
<keyword evidence="1" id="KW-0472">Membrane</keyword>
<evidence type="ECO:0000256" key="1">
    <source>
        <dbReference type="SAM" id="Phobius"/>
    </source>
</evidence>
<proteinExistence type="predicted"/>
<name>A0A7J8JWM7_MOLMO</name>
<dbReference type="Proteomes" id="UP000550707">
    <property type="component" value="Unassembled WGS sequence"/>
</dbReference>
<organism evidence="2 3">
    <name type="scientific">Molossus molossus</name>
    <name type="common">Pallas' mastiff bat</name>
    <name type="synonym">Vespertilio molossus</name>
    <dbReference type="NCBI Taxonomy" id="27622"/>
    <lineage>
        <taxon>Eukaryota</taxon>
        <taxon>Metazoa</taxon>
        <taxon>Chordata</taxon>
        <taxon>Craniata</taxon>
        <taxon>Vertebrata</taxon>
        <taxon>Euteleostomi</taxon>
        <taxon>Mammalia</taxon>
        <taxon>Eutheria</taxon>
        <taxon>Laurasiatheria</taxon>
        <taxon>Chiroptera</taxon>
        <taxon>Yangochiroptera</taxon>
        <taxon>Molossidae</taxon>
        <taxon>Molossus</taxon>
    </lineage>
</organism>
<keyword evidence="1" id="KW-1133">Transmembrane helix</keyword>
<evidence type="ECO:0000313" key="3">
    <source>
        <dbReference type="Proteomes" id="UP000550707"/>
    </source>
</evidence>
<comment type="caution">
    <text evidence="2">The sequence shown here is derived from an EMBL/GenBank/DDBJ whole genome shotgun (WGS) entry which is preliminary data.</text>
</comment>
<feature type="transmembrane region" description="Helical" evidence="1">
    <location>
        <begin position="110"/>
        <end position="138"/>
    </location>
</feature>
<keyword evidence="1" id="KW-0812">Transmembrane</keyword>
<accession>A0A7J8JWM7</accession>
<dbReference type="InParanoid" id="A0A7J8JWM7"/>
<evidence type="ECO:0000313" key="2">
    <source>
        <dbReference type="EMBL" id="KAF6500725.1"/>
    </source>
</evidence>
<sequence length="157" mass="17468">MCPDSAPRRQSHLWLRATVPEYMPQKWKCQAPNIHFTRHHQVVVQMPMPADYPPAVCRNPAPPHLSRQRPGWMSSYCPSGEREVVSQSDGLVDSRTEASSRSPCPFPHRVVLLLLLLGDSLYFLGTTVSVGMCFARLLSVEGLSCHVTLVSAGRAEC</sequence>
<keyword evidence="3" id="KW-1185">Reference proteome</keyword>
<dbReference type="EMBL" id="JACASF010000001">
    <property type="protein sequence ID" value="KAF6500725.1"/>
    <property type="molecule type" value="Genomic_DNA"/>
</dbReference>
<dbReference type="AlphaFoldDB" id="A0A7J8JWM7"/>